<dbReference type="SUPFAM" id="SSF50324">
    <property type="entry name" value="Inorganic pyrophosphatase"/>
    <property type="match status" value="1"/>
</dbReference>
<reference evidence="2" key="1">
    <citation type="submission" date="2025-08" db="UniProtKB">
        <authorList>
            <consortium name="RefSeq"/>
        </authorList>
    </citation>
    <scope>IDENTIFICATION</scope>
</reference>
<protein>
    <submittedName>
        <fullName evidence="2">Inorganic pyrophosphatase-like isoform X1</fullName>
    </submittedName>
</protein>
<dbReference type="OrthoDB" id="1608002at2759"/>
<name>A0A6I9XKA8_9HYME</name>
<dbReference type="InterPro" id="IPR036649">
    <property type="entry name" value="Pyrophosphatase_sf"/>
</dbReference>
<dbReference type="GO" id="GO:0000287">
    <property type="term" value="F:magnesium ion binding"/>
    <property type="evidence" value="ECO:0007669"/>
    <property type="project" value="InterPro"/>
</dbReference>
<dbReference type="GeneID" id="105432887"/>
<dbReference type="Gene3D" id="3.90.80.10">
    <property type="entry name" value="Inorganic pyrophosphatase"/>
    <property type="match status" value="1"/>
</dbReference>
<evidence type="ECO:0000313" key="2">
    <source>
        <dbReference type="RefSeq" id="XP_011646218.1"/>
    </source>
</evidence>
<proteinExistence type="predicted"/>
<dbReference type="GO" id="GO:0006796">
    <property type="term" value="P:phosphate-containing compound metabolic process"/>
    <property type="evidence" value="ECO:0007669"/>
    <property type="project" value="InterPro"/>
</dbReference>
<dbReference type="KEGG" id="pbar:105432887"/>
<sequence length="83" mass="9519">MVKQKQREFALHIIDEVHQHWQNLVKQEDSSGEIECSNVTVEGSPFKITTEAAEEILEKAPESMGPQPIEPIVDKCYFMHPKL</sequence>
<dbReference type="GO" id="GO:0005737">
    <property type="term" value="C:cytoplasm"/>
    <property type="evidence" value="ECO:0007669"/>
    <property type="project" value="InterPro"/>
</dbReference>
<organism evidence="1 2">
    <name type="scientific">Pogonomyrmex barbatus</name>
    <name type="common">red harvester ant</name>
    <dbReference type="NCBI Taxonomy" id="144034"/>
    <lineage>
        <taxon>Eukaryota</taxon>
        <taxon>Metazoa</taxon>
        <taxon>Ecdysozoa</taxon>
        <taxon>Arthropoda</taxon>
        <taxon>Hexapoda</taxon>
        <taxon>Insecta</taxon>
        <taxon>Pterygota</taxon>
        <taxon>Neoptera</taxon>
        <taxon>Endopterygota</taxon>
        <taxon>Hymenoptera</taxon>
        <taxon>Apocrita</taxon>
        <taxon>Aculeata</taxon>
        <taxon>Formicoidea</taxon>
        <taxon>Formicidae</taxon>
        <taxon>Myrmicinae</taxon>
        <taxon>Pogonomyrmex</taxon>
    </lineage>
</organism>
<dbReference type="Proteomes" id="UP000504615">
    <property type="component" value="Unplaced"/>
</dbReference>
<dbReference type="GO" id="GO:0004427">
    <property type="term" value="F:inorganic diphosphate phosphatase activity"/>
    <property type="evidence" value="ECO:0007669"/>
    <property type="project" value="InterPro"/>
</dbReference>
<dbReference type="AlphaFoldDB" id="A0A6I9XKA8"/>
<gene>
    <name evidence="2" type="primary">LOC105432887</name>
</gene>
<keyword evidence="1" id="KW-1185">Reference proteome</keyword>
<accession>A0A6I9XKA8</accession>
<evidence type="ECO:0000313" key="1">
    <source>
        <dbReference type="Proteomes" id="UP000504615"/>
    </source>
</evidence>
<dbReference type="RefSeq" id="XP_011646218.1">
    <property type="nucleotide sequence ID" value="XM_011647916.1"/>
</dbReference>